<evidence type="ECO:0000256" key="1">
    <source>
        <dbReference type="SAM" id="MobiDB-lite"/>
    </source>
</evidence>
<gene>
    <name evidence="2" type="ORF">CCMA1212_004519</name>
</gene>
<dbReference type="Proteomes" id="UP001642720">
    <property type="component" value="Unassembled WGS sequence"/>
</dbReference>
<keyword evidence="3" id="KW-1185">Reference proteome</keyword>
<feature type="region of interest" description="Disordered" evidence="1">
    <location>
        <begin position="60"/>
        <end position="91"/>
    </location>
</feature>
<sequence length="91" mass="10201">MSFAGSWEALLDKQNEQKKANARLGSSPQNDRRRLSNPQGCLATTISTTAKALEEATRHFVTDKSGDARARKRPFQYPLAPETEAHREETE</sequence>
<proteinExistence type="predicted"/>
<dbReference type="RefSeq" id="XP_073559765.1">
    <property type="nucleotide sequence ID" value="XM_073701818.1"/>
</dbReference>
<feature type="compositionally biased region" description="Basic and acidic residues" evidence="1">
    <location>
        <begin position="60"/>
        <end position="69"/>
    </location>
</feature>
<accession>A0ABY2H5K0</accession>
<name>A0ABY2H5K0_9HYPO</name>
<evidence type="ECO:0000313" key="3">
    <source>
        <dbReference type="Proteomes" id="UP001642720"/>
    </source>
</evidence>
<dbReference type="EMBL" id="PPTA01000005">
    <property type="protein sequence ID" value="TFB03564.1"/>
    <property type="molecule type" value="Genomic_DNA"/>
</dbReference>
<feature type="compositionally biased region" description="Basic and acidic residues" evidence="1">
    <location>
        <begin position="10"/>
        <end position="19"/>
    </location>
</feature>
<evidence type="ECO:0000313" key="2">
    <source>
        <dbReference type="EMBL" id="TFB03564.1"/>
    </source>
</evidence>
<dbReference type="GeneID" id="300576268"/>
<reference evidence="2 3" key="1">
    <citation type="submission" date="2018-01" db="EMBL/GenBank/DDBJ databases">
        <title>Genome characterization of the sugarcane-associated fungus Trichoderma ghanense CCMA-1212 and their application in lignocelulose bioconversion.</title>
        <authorList>
            <person name="Steindorff A.S."/>
            <person name="Mendes T.D."/>
            <person name="Vilela E.S.D."/>
            <person name="Rodrigues D.S."/>
            <person name="Formighieri E.F."/>
            <person name="Melo I.S."/>
            <person name="Favaro L.C.L."/>
        </authorList>
    </citation>
    <scope>NUCLEOTIDE SEQUENCE [LARGE SCALE GENOMIC DNA]</scope>
    <source>
        <strain evidence="2 3">CCMA-1212</strain>
    </source>
</reference>
<comment type="caution">
    <text evidence="2">The sequence shown here is derived from an EMBL/GenBank/DDBJ whole genome shotgun (WGS) entry which is preliminary data.</text>
</comment>
<organism evidence="2 3">
    <name type="scientific">Trichoderma ghanense</name>
    <dbReference type="NCBI Taxonomy" id="65468"/>
    <lineage>
        <taxon>Eukaryota</taxon>
        <taxon>Fungi</taxon>
        <taxon>Dikarya</taxon>
        <taxon>Ascomycota</taxon>
        <taxon>Pezizomycotina</taxon>
        <taxon>Sordariomycetes</taxon>
        <taxon>Hypocreomycetidae</taxon>
        <taxon>Hypocreales</taxon>
        <taxon>Hypocreaceae</taxon>
        <taxon>Trichoderma</taxon>
    </lineage>
</organism>
<protein>
    <submittedName>
        <fullName evidence="2">Uncharacterized protein</fullName>
    </submittedName>
</protein>
<feature type="region of interest" description="Disordered" evidence="1">
    <location>
        <begin position="1"/>
        <end position="41"/>
    </location>
</feature>